<dbReference type="EMBL" id="CALNXK010000003">
    <property type="protein sequence ID" value="CAH3034942.1"/>
    <property type="molecule type" value="Genomic_DNA"/>
</dbReference>
<feature type="region of interest" description="Disordered" evidence="2">
    <location>
        <begin position="322"/>
        <end position="345"/>
    </location>
</feature>
<evidence type="ECO:0000256" key="1">
    <source>
        <dbReference type="ARBA" id="ARBA00022703"/>
    </source>
</evidence>
<keyword evidence="5" id="KW-1185">Reference proteome</keyword>
<evidence type="ECO:0000256" key="2">
    <source>
        <dbReference type="SAM" id="MobiDB-lite"/>
    </source>
</evidence>
<feature type="domain" description="DED" evidence="3">
    <location>
        <begin position="5"/>
        <end position="85"/>
    </location>
</feature>
<dbReference type="InterPro" id="IPR011029">
    <property type="entry name" value="DEATH-like_dom_sf"/>
</dbReference>
<dbReference type="InterPro" id="IPR001875">
    <property type="entry name" value="DED_dom"/>
</dbReference>
<evidence type="ECO:0000313" key="4">
    <source>
        <dbReference type="EMBL" id="CAH3034942.1"/>
    </source>
</evidence>
<evidence type="ECO:0000313" key="5">
    <source>
        <dbReference type="Proteomes" id="UP001159405"/>
    </source>
</evidence>
<comment type="caution">
    <text evidence="4">The sequence shown here is derived from an EMBL/GenBank/DDBJ whole genome shotgun (WGS) entry which is preliminary data.</text>
</comment>
<reference evidence="4 5" key="1">
    <citation type="submission" date="2022-05" db="EMBL/GenBank/DDBJ databases">
        <authorList>
            <consortium name="Genoscope - CEA"/>
            <person name="William W."/>
        </authorList>
    </citation>
    <scope>NUCLEOTIDE SEQUENCE [LARGE SCALE GENOMIC DNA]</scope>
</reference>
<organism evidence="4 5">
    <name type="scientific">Porites lobata</name>
    <dbReference type="NCBI Taxonomy" id="104759"/>
    <lineage>
        <taxon>Eukaryota</taxon>
        <taxon>Metazoa</taxon>
        <taxon>Cnidaria</taxon>
        <taxon>Anthozoa</taxon>
        <taxon>Hexacorallia</taxon>
        <taxon>Scleractinia</taxon>
        <taxon>Fungiina</taxon>
        <taxon>Poritidae</taxon>
        <taxon>Porites</taxon>
    </lineage>
</organism>
<protein>
    <recommendedName>
        <fullName evidence="3">DED domain-containing protein</fullName>
    </recommendedName>
</protein>
<dbReference type="Pfam" id="PF01335">
    <property type="entry name" value="DED"/>
    <property type="match status" value="1"/>
</dbReference>
<sequence length="721" mass="83218">MSKHEYRRLLLDINKKINANELKDMGYLCSDDLPKGTKWDSFDNALALFDVLERTNRLGIDNTQILRGMLENLPKKQQLVNKVKDFENKRKAQSFGIISSLKRAAGALSGAVRMVCNFRTLAGGVILVGSGLALRSCSSFEEYSDVFNKVVLPAFTKLVELSESSLCFTVLAKTPSALKELWDIYNNQTLKNRLQNFLLTEEIKQLASGEEMEVTVYIDEKEYREAYLDLMFQKNQAADNINQEGGRRRRNSDSFLSLNRKEDEVTLMLLNQAENKWNFKMQILEVEIDKLKPELAMCGEDGKSINKCKSINKSQLGERRSAEWEVAAGEDEDLQGPQNGQSDSDFYCKGRSEEIRESEVKQEQSLGEEKYFFIQRYLERVHDTYSVGTFSGESGFVTEGTASEAGHLEDRADFPYSLLHLSEGVILKLQERFSWDRDALKRVLESFGIDLTPENERAASDIFRSFPDTPVKMLKDVFEALQLYDLLELLEIKPMKPYRSLQLEYTLDEIKRLNPITYHSCGAVLIITNDENASNASEIKNFFTDLDNKSDVTEVIQDIKPLKHLEAEIDAMKDEILAFANLLEGETQRQTRMTQILFSLRLLINALGKLKLKIQQEGSQDQPVIIRLWQLKHDIDIMRLDLKKRFPNPSKGQTWLRQTDEFKSFLQSMMVTVERIQENLTQLIQRSHEWFVKEKEKEEQNFRENVSAVVNRWIHRQGKYE</sequence>
<accession>A0ABN8MXD5</accession>
<dbReference type="Proteomes" id="UP001159405">
    <property type="component" value="Unassembled WGS sequence"/>
</dbReference>
<dbReference type="Gene3D" id="1.10.533.10">
    <property type="entry name" value="Death Domain, Fas"/>
    <property type="match status" value="1"/>
</dbReference>
<dbReference type="PANTHER" id="PTHR48169:SF7">
    <property type="entry name" value="CASPASE 10"/>
    <property type="match status" value="1"/>
</dbReference>
<keyword evidence="1" id="KW-0053">Apoptosis</keyword>
<dbReference type="SUPFAM" id="SSF47986">
    <property type="entry name" value="DEATH domain"/>
    <property type="match status" value="1"/>
</dbReference>
<name>A0ABN8MXD5_9CNID</name>
<evidence type="ECO:0000259" key="3">
    <source>
        <dbReference type="PROSITE" id="PS50168"/>
    </source>
</evidence>
<dbReference type="SMART" id="SM00031">
    <property type="entry name" value="DED"/>
    <property type="match status" value="1"/>
</dbReference>
<proteinExistence type="predicted"/>
<gene>
    <name evidence="4" type="ORF">PLOB_00024847</name>
</gene>
<dbReference type="PROSITE" id="PS50168">
    <property type="entry name" value="DED"/>
    <property type="match status" value="1"/>
</dbReference>
<dbReference type="PANTHER" id="PTHR48169">
    <property type="entry name" value="DED DOMAIN-CONTAINING PROTEIN"/>
    <property type="match status" value="1"/>
</dbReference>